<dbReference type="AlphaFoldDB" id="A0A2K5ASD9"/>
<keyword evidence="3" id="KW-1185">Reference proteome</keyword>
<dbReference type="CDD" id="cd04181">
    <property type="entry name" value="NTP_transferase"/>
    <property type="match status" value="1"/>
</dbReference>
<dbReference type="InterPro" id="IPR029044">
    <property type="entry name" value="Nucleotide-diphossugar_trans"/>
</dbReference>
<feature type="domain" description="Nucleotidyl transferase" evidence="1">
    <location>
        <begin position="9"/>
        <end position="239"/>
    </location>
</feature>
<evidence type="ECO:0000259" key="1">
    <source>
        <dbReference type="Pfam" id="PF00483"/>
    </source>
</evidence>
<dbReference type="Proteomes" id="UP000236248">
    <property type="component" value="Chromosome NCAV"/>
</dbReference>
<dbReference type="PANTHER" id="PTHR22572">
    <property type="entry name" value="SUGAR-1-PHOSPHATE GUANYL TRANSFERASE"/>
    <property type="match status" value="1"/>
</dbReference>
<sequence length="246" mass="28021">MMSNRVDVAVILAGGLGRRLHPLTLVMPKPMLPVADKPLLEHTIEWLRSNGIMHIIVCISYLGRVIENYFGDGSMLNVKIEYARADRPLGTAGQLKSAEHLLSNHDRFICLYGDSLYEFNLNDMVDAHNAKLDEDHSTIATMAVMQYTARLDYGFMDVDDANRVIAWREKPEFKGLINIGCYVMERDVLGLIPKGEVSSMNRVFMDAMARGRSIYAYRIDGRFWDIGNEKAYMDAYREYVERLGDV</sequence>
<dbReference type="Gene3D" id="3.90.550.10">
    <property type="entry name" value="Spore Coat Polysaccharide Biosynthesis Protein SpsA, Chain A"/>
    <property type="match status" value="1"/>
</dbReference>
<evidence type="ECO:0000313" key="3">
    <source>
        <dbReference type="Proteomes" id="UP000236248"/>
    </source>
</evidence>
<dbReference type="GeneID" id="41595388"/>
<dbReference type="EMBL" id="LT981265">
    <property type="protein sequence ID" value="SPC34555.1"/>
    <property type="molecule type" value="Genomic_DNA"/>
</dbReference>
<evidence type="ECO:0000313" key="2">
    <source>
        <dbReference type="EMBL" id="SPC34555.1"/>
    </source>
</evidence>
<organism evidence="2 3">
    <name type="scientific">Candidatus Nitrosocaldus cavascurensis</name>
    <dbReference type="NCBI Taxonomy" id="2058097"/>
    <lineage>
        <taxon>Archaea</taxon>
        <taxon>Nitrososphaerota</taxon>
        <taxon>Nitrososphaeria</taxon>
        <taxon>Candidatus Nitrosocaldales</taxon>
        <taxon>Candidatus Nitrosocaldaceae</taxon>
        <taxon>Candidatus Nitrosocaldus</taxon>
    </lineage>
</organism>
<dbReference type="KEGG" id="ncv:NCAV_1389"/>
<dbReference type="Pfam" id="PF00483">
    <property type="entry name" value="NTP_transferase"/>
    <property type="match status" value="1"/>
</dbReference>
<gene>
    <name evidence="2" type="ORF">NCAV_1389</name>
</gene>
<dbReference type="RefSeq" id="WP_197706596.1">
    <property type="nucleotide sequence ID" value="NZ_LT981265.1"/>
</dbReference>
<keyword evidence="2" id="KW-0808">Transferase</keyword>
<dbReference type="SUPFAM" id="SSF53448">
    <property type="entry name" value="Nucleotide-diphospho-sugar transferases"/>
    <property type="match status" value="1"/>
</dbReference>
<accession>A0A2K5ASD9</accession>
<proteinExistence type="predicted"/>
<dbReference type="InterPro" id="IPR050486">
    <property type="entry name" value="Mannose-1P_guanyltransferase"/>
</dbReference>
<protein>
    <submittedName>
        <fullName evidence="2">Nucleotidyl-transferase</fullName>
    </submittedName>
</protein>
<dbReference type="GO" id="GO:0016740">
    <property type="term" value="F:transferase activity"/>
    <property type="evidence" value="ECO:0007669"/>
    <property type="project" value="UniProtKB-KW"/>
</dbReference>
<name>A0A2K5ASD9_9ARCH</name>
<dbReference type="InterPro" id="IPR005835">
    <property type="entry name" value="NTP_transferase_dom"/>
</dbReference>
<reference evidence="3" key="1">
    <citation type="submission" date="2018-01" db="EMBL/GenBank/DDBJ databases">
        <authorList>
            <person name="Kerou L M."/>
        </authorList>
    </citation>
    <scope>NUCLEOTIDE SEQUENCE [LARGE SCALE GENOMIC DNA]</scope>
    <source>
        <strain evidence="3">SCU2</strain>
    </source>
</reference>